<dbReference type="Proteomes" id="UP000468344">
    <property type="component" value="Unassembled WGS sequence"/>
</dbReference>
<dbReference type="EMBL" id="RWHZ01000075">
    <property type="protein sequence ID" value="TSE46939.1"/>
    <property type="molecule type" value="Genomic_DNA"/>
</dbReference>
<reference evidence="24 25" key="4">
    <citation type="journal article" date="2019" name="Nat. Med.">
        <title>A library of human gut bacterial isolates paired with longitudinal multiomics data enables mechanistic microbiome research.</title>
        <authorList>
            <person name="Poyet M."/>
            <person name="Groussin M."/>
            <person name="Gibbons S.M."/>
            <person name="Avila-Pacheco J."/>
            <person name="Jiang X."/>
            <person name="Kearney S.M."/>
            <person name="Perrotta A.R."/>
            <person name="Berdy B."/>
            <person name="Zhao S."/>
            <person name="Lieberman T.D."/>
            <person name="Swanson P.K."/>
            <person name="Smith M."/>
            <person name="Roesemann S."/>
            <person name="Alexander J.E."/>
            <person name="Rich S.A."/>
            <person name="Livny J."/>
            <person name="Vlamakis H."/>
            <person name="Clish C."/>
            <person name="Bullock K."/>
            <person name="Deik A."/>
            <person name="Scott J."/>
            <person name="Pierce K.A."/>
            <person name="Xavier R.J."/>
            <person name="Alm E.J."/>
        </authorList>
    </citation>
    <scope>NUCLEOTIDE SEQUENCE [LARGE SCALE GENOMIC DNA]</scope>
    <source>
        <strain evidence="6 26">BIOML-A140</strain>
        <strain evidence="5 29">BIOML-A141</strain>
        <strain evidence="4 24">BIOML-A73</strain>
        <strain evidence="9 25">BIOML-A82</strain>
        <strain evidence="8 27">BIOML-A85</strain>
        <strain evidence="7 28">BIOML-A93</strain>
    </source>
</reference>
<dbReference type="InterPro" id="IPR001387">
    <property type="entry name" value="Cro/C1-type_HTH"/>
</dbReference>
<dbReference type="EMBL" id="WDAG01000022">
    <property type="protein sequence ID" value="KAB6657494.1"/>
    <property type="molecule type" value="Genomic_DNA"/>
</dbReference>
<dbReference type="RefSeq" id="WP_057249555.1">
    <property type="nucleotide sequence ID" value="NZ_CAXSNX010000068.1"/>
</dbReference>
<dbReference type="InterPro" id="IPR050807">
    <property type="entry name" value="TransReg_Diox_bact_type"/>
</dbReference>
<reference evidence="19 20" key="2">
    <citation type="submission" date="2018-08" db="EMBL/GenBank/DDBJ databases">
        <title>A genome reference for cultivated species of the human gut microbiota.</title>
        <authorList>
            <person name="Zou Y."/>
            <person name="Xue W."/>
            <person name="Luo G."/>
        </authorList>
    </citation>
    <scope>NUCLEOTIDE SEQUENCE [LARGE SCALE GENOMIC DNA]</scope>
    <source>
        <strain evidence="14 22">AF12-25</strain>
        <strain evidence="13 21">AF18-14</strain>
        <strain evidence="15 20">AM16-6</strain>
        <strain evidence="12 19">OM08-13BH</strain>
    </source>
</reference>
<dbReference type="EMBL" id="WCZY01000019">
    <property type="protein sequence ID" value="KAB6691285.1"/>
    <property type="molecule type" value="Genomic_DNA"/>
</dbReference>
<reference evidence="3 18" key="1">
    <citation type="submission" date="2015-09" db="EMBL/GenBank/DDBJ databases">
        <authorList>
            <consortium name="Pathogen Informatics"/>
        </authorList>
    </citation>
    <scope>NUCLEOTIDE SEQUENCE [LARGE SCALE GENOMIC DNA]</scope>
    <source>
        <strain evidence="3 18">2789STDY5834842</strain>
    </source>
</reference>
<feature type="domain" description="HTH cro/C1-type" evidence="2">
    <location>
        <begin position="15"/>
        <end position="69"/>
    </location>
</feature>
<evidence type="ECO:0000313" key="27">
    <source>
        <dbReference type="Proteomes" id="UP000470777"/>
    </source>
</evidence>
<dbReference type="EMBL" id="QSAI01000047">
    <property type="protein sequence ID" value="RGW44766.1"/>
    <property type="molecule type" value="Genomic_DNA"/>
</dbReference>
<dbReference type="InterPro" id="IPR010982">
    <property type="entry name" value="Lambda_DNA-bd_dom_sf"/>
</dbReference>
<evidence type="ECO:0000313" key="30">
    <source>
        <dbReference type="Proteomes" id="UP000555193"/>
    </source>
</evidence>
<evidence type="ECO:0000313" key="15">
    <source>
        <dbReference type="EMBL" id="RHH72877.1"/>
    </source>
</evidence>
<evidence type="ECO:0000313" key="10">
    <source>
        <dbReference type="EMBL" id="MCG0342698.1"/>
    </source>
</evidence>
<evidence type="ECO:0000313" key="25">
    <source>
        <dbReference type="Proteomes" id="UP000437380"/>
    </source>
</evidence>
<dbReference type="SMART" id="SM00530">
    <property type="entry name" value="HTH_XRE"/>
    <property type="match status" value="1"/>
</dbReference>
<evidence type="ECO:0000313" key="6">
    <source>
        <dbReference type="EMBL" id="KAB6468971.1"/>
    </source>
</evidence>
<evidence type="ECO:0000313" key="9">
    <source>
        <dbReference type="EMBL" id="KAB6697900.1"/>
    </source>
</evidence>
<dbReference type="Proteomes" id="UP001201179">
    <property type="component" value="Unassembled WGS sequence"/>
</dbReference>
<evidence type="ECO:0000313" key="12">
    <source>
        <dbReference type="EMBL" id="RGM35249.1"/>
    </source>
</evidence>
<evidence type="ECO:0000313" key="13">
    <source>
        <dbReference type="EMBL" id="RGT95706.1"/>
    </source>
</evidence>
<evidence type="ECO:0000313" key="14">
    <source>
        <dbReference type="EMBL" id="RGW44766.1"/>
    </source>
</evidence>
<evidence type="ECO:0000313" key="7">
    <source>
        <dbReference type="EMBL" id="KAB6657494.1"/>
    </source>
</evidence>
<evidence type="ECO:0000313" key="29">
    <source>
        <dbReference type="Proteomes" id="UP000483142"/>
    </source>
</evidence>
<dbReference type="EMBL" id="CYZI01000002">
    <property type="protein sequence ID" value="CUN69497.1"/>
    <property type="molecule type" value="Genomic_DNA"/>
</dbReference>
<evidence type="ECO:0000313" key="22">
    <source>
        <dbReference type="Proteomes" id="UP000285469"/>
    </source>
</evidence>
<reference evidence="16 23" key="3">
    <citation type="journal article" date="2019" name="Nat. Commun.">
        <title>Gram positive-like bacteriocins with broad spectrum anti-Bacteroidales activity encoded on mobile elements of the human gut microbiota.</title>
        <authorList>
            <person name="Bechon N."/>
            <person name="Coyne M.J.Jr."/>
            <person name="Laclare-Mceneany V."/>
            <person name="Chatzidaki-Livanis M."/>
            <person name="Ghigo J.-M."/>
            <person name="Comstock L.E."/>
        </authorList>
    </citation>
    <scope>NUCLEOTIDE SEQUENCE [LARGE SCALE GENOMIC DNA]</scope>
    <source>
        <strain evidence="16 23">CL01T12C17</strain>
    </source>
</reference>
<reference evidence="10" key="6">
    <citation type="submission" date="2022-01" db="EMBL/GenBank/DDBJ databases">
        <authorList>
            <person name="Mingchao X."/>
        </authorList>
    </citation>
    <scope>NUCLEOTIDE SEQUENCE</scope>
    <source>
        <strain evidence="10">Bv4372</strain>
    </source>
</reference>
<dbReference type="Proteomes" id="UP000555193">
    <property type="component" value="Unassembled WGS sequence"/>
</dbReference>
<dbReference type="Proteomes" id="UP000095333">
    <property type="component" value="Unassembled WGS sequence"/>
</dbReference>
<evidence type="ECO:0000313" key="26">
    <source>
        <dbReference type="Proteomes" id="UP000468344"/>
    </source>
</evidence>
<evidence type="ECO:0000313" key="8">
    <source>
        <dbReference type="EMBL" id="KAB6691285.1"/>
    </source>
</evidence>
<evidence type="ECO:0000313" key="23">
    <source>
        <dbReference type="Proteomes" id="UP000408523"/>
    </source>
</evidence>
<evidence type="ECO:0000313" key="19">
    <source>
        <dbReference type="Proteomes" id="UP000261003"/>
    </source>
</evidence>
<dbReference type="EMBL" id="QSTG01000106">
    <property type="protein sequence ID" value="RGM35249.1"/>
    <property type="molecule type" value="Genomic_DNA"/>
</dbReference>
<evidence type="ECO:0000259" key="2">
    <source>
        <dbReference type="PROSITE" id="PS50943"/>
    </source>
</evidence>
<dbReference type="EMBL" id="JAKKWZ010000099">
    <property type="protein sequence ID" value="MCG0342698.1"/>
    <property type="molecule type" value="Genomic_DNA"/>
</dbReference>
<dbReference type="PANTHER" id="PTHR46797:SF1">
    <property type="entry name" value="METHYLPHOSPHONATE SYNTHASE"/>
    <property type="match status" value="1"/>
</dbReference>
<dbReference type="GO" id="GO:0003700">
    <property type="term" value="F:DNA-binding transcription factor activity"/>
    <property type="evidence" value="ECO:0007669"/>
    <property type="project" value="TreeGrafter"/>
</dbReference>
<dbReference type="Pfam" id="PF01381">
    <property type="entry name" value="HTH_3"/>
    <property type="match status" value="1"/>
</dbReference>
<dbReference type="Proteomes" id="UP000261003">
    <property type="component" value="Unassembled WGS sequence"/>
</dbReference>
<evidence type="ECO:0000313" key="24">
    <source>
        <dbReference type="Proteomes" id="UP000433382"/>
    </source>
</evidence>
<proteinExistence type="predicted"/>
<dbReference type="Proteomes" id="UP000470952">
    <property type="component" value="Unassembled WGS sequence"/>
</dbReference>
<dbReference type="GO" id="GO:0003677">
    <property type="term" value="F:DNA binding"/>
    <property type="evidence" value="ECO:0007669"/>
    <property type="project" value="UniProtKB-KW"/>
</dbReference>
<sequence>MEIMMNDRERIGKKLAEIRSEKGYTVRQLAELADLRPATISNVENGKFSVGIDILTKICNTLGARIEIVKE</sequence>
<evidence type="ECO:0000313" key="5">
    <source>
        <dbReference type="EMBL" id="KAB6455908.1"/>
    </source>
</evidence>
<dbReference type="Proteomes" id="UP000483142">
    <property type="component" value="Unassembled WGS sequence"/>
</dbReference>
<dbReference type="EMBL" id="WCZV01000023">
    <property type="protein sequence ID" value="KAB6697900.1"/>
    <property type="molecule type" value="Genomic_DNA"/>
</dbReference>
<dbReference type="CDD" id="cd00093">
    <property type="entry name" value="HTH_XRE"/>
    <property type="match status" value="1"/>
</dbReference>
<dbReference type="SUPFAM" id="SSF47413">
    <property type="entry name" value="lambda repressor-like DNA-binding domains"/>
    <property type="match status" value="1"/>
</dbReference>
<evidence type="ECO:0000313" key="21">
    <source>
        <dbReference type="Proteomes" id="UP000283833"/>
    </source>
</evidence>
<keyword evidence="1 3" id="KW-0238">DNA-binding</keyword>
<dbReference type="Proteomes" id="UP000470777">
    <property type="component" value="Unassembled WGS sequence"/>
</dbReference>
<dbReference type="Gene3D" id="1.10.260.40">
    <property type="entry name" value="lambda repressor-like DNA-binding domains"/>
    <property type="match status" value="1"/>
</dbReference>
<evidence type="ECO:0000256" key="1">
    <source>
        <dbReference type="ARBA" id="ARBA00023125"/>
    </source>
</evidence>
<name>A0A173Z0X1_PHOVU</name>
<protein>
    <submittedName>
        <fullName evidence="3">DNA-binding transcriptional repressor PuuR</fullName>
    </submittedName>
    <submittedName>
        <fullName evidence="16">Helix-turn-helix domain protein</fullName>
    </submittedName>
    <submittedName>
        <fullName evidence="10">Helix-turn-helix domain-containing protein</fullName>
    </submittedName>
    <submittedName>
        <fullName evidence="4">Helix-turn-helix transcriptional regulator</fullName>
    </submittedName>
    <submittedName>
        <fullName evidence="12">XRE family transcriptional regulator</fullName>
    </submittedName>
</protein>
<dbReference type="AlphaFoldDB" id="A0A173Z0X1"/>
<dbReference type="EMBL" id="QRKA01000068">
    <property type="protein sequence ID" value="RHH72877.1"/>
    <property type="molecule type" value="Genomic_DNA"/>
</dbReference>
<organism evidence="3 18">
    <name type="scientific">Phocaeicola vulgatus</name>
    <name type="common">Bacteroides vulgatus</name>
    <dbReference type="NCBI Taxonomy" id="821"/>
    <lineage>
        <taxon>Bacteria</taxon>
        <taxon>Pseudomonadati</taxon>
        <taxon>Bacteroidota</taxon>
        <taxon>Bacteroidia</taxon>
        <taxon>Bacteroidales</taxon>
        <taxon>Bacteroidaceae</taxon>
        <taxon>Phocaeicola</taxon>
    </lineage>
</organism>
<evidence type="ECO:0000313" key="4">
    <source>
        <dbReference type="EMBL" id="KAB3563652.1"/>
    </source>
</evidence>
<evidence type="ECO:0000313" key="18">
    <source>
        <dbReference type="Proteomes" id="UP000095333"/>
    </source>
</evidence>
<dbReference type="Proteomes" id="UP000437380">
    <property type="component" value="Unassembled WGS sequence"/>
</dbReference>
<dbReference type="Proteomes" id="UP000285469">
    <property type="component" value="Unassembled WGS sequence"/>
</dbReference>
<dbReference type="EMBL" id="RWHZ01000042">
    <property type="protein sequence ID" value="TSE47841.1"/>
    <property type="molecule type" value="Genomic_DNA"/>
</dbReference>
<dbReference type="EMBL" id="WDBZ01000005">
    <property type="protein sequence ID" value="KAB6455908.1"/>
    <property type="molecule type" value="Genomic_DNA"/>
</dbReference>
<dbReference type="EMBL" id="QRXI01000006">
    <property type="protein sequence ID" value="RGT95706.1"/>
    <property type="molecule type" value="Genomic_DNA"/>
</dbReference>
<evidence type="ECO:0000313" key="28">
    <source>
        <dbReference type="Proteomes" id="UP000470952"/>
    </source>
</evidence>
<dbReference type="EMBL" id="WDBY01000125">
    <property type="protein sequence ID" value="KAB6468971.1"/>
    <property type="molecule type" value="Genomic_DNA"/>
</dbReference>
<dbReference type="EMBL" id="WCZM01000040">
    <property type="protein sequence ID" value="KAB3563652.1"/>
    <property type="molecule type" value="Genomic_DNA"/>
</dbReference>
<accession>A0A173Z0X1</accession>
<evidence type="ECO:0000313" key="16">
    <source>
        <dbReference type="EMBL" id="TSE46939.1"/>
    </source>
</evidence>
<evidence type="ECO:0000313" key="17">
    <source>
        <dbReference type="EMBL" id="TSE47841.1"/>
    </source>
</evidence>
<evidence type="ECO:0000313" key="11">
    <source>
        <dbReference type="EMBL" id="NMW35441.1"/>
    </source>
</evidence>
<dbReference type="PANTHER" id="PTHR46797">
    <property type="entry name" value="HTH-TYPE TRANSCRIPTIONAL REGULATOR"/>
    <property type="match status" value="1"/>
</dbReference>
<dbReference type="Proteomes" id="UP000433382">
    <property type="component" value="Unassembled WGS sequence"/>
</dbReference>
<dbReference type="Proteomes" id="UP000283833">
    <property type="component" value="Unassembled WGS sequence"/>
</dbReference>
<dbReference type="GO" id="GO:0005829">
    <property type="term" value="C:cytosol"/>
    <property type="evidence" value="ECO:0007669"/>
    <property type="project" value="TreeGrafter"/>
</dbReference>
<dbReference type="Proteomes" id="UP000408523">
    <property type="component" value="Unassembled WGS sequence"/>
</dbReference>
<dbReference type="Proteomes" id="UP000283713">
    <property type="component" value="Unassembled WGS sequence"/>
</dbReference>
<evidence type="ECO:0000313" key="3">
    <source>
        <dbReference type="EMBL" id="CUN69497.1"/>
    </source>
</evidence>
<dbReference type="EMBL" id="JABDSH010000056">
    <property type="protein sequence ID" value="NMW35441.1"/>
    <property type="molecule type" value="Genomic_DNA"/>
</dbReference>
<gene>
    <name evidence="15" type="ORF">DW193_22040</name>
    <name evidence="14" type="ORF">DWV70_19370</name>
    <name evidence="13" type="ORF">DWX04_06760</name>
    <name evidence="12" type="ORF">DXC16_24565</name>
    <name evidence="17" type="ORF">EH214_02966</name>
    <name evidence="16" type="ORF">EH214_03845</name>
    <name evidence="3" type="ORF">ERS852457_00652</name>
    <name evidence="4" type="ORF">GAY01_20030</name>
    <name evidence="9" type="ORF">GAY17_15885</name>
    <name evidence="6" type="ORF">GAZ06_24465</name>
    <name evidence="5" type="ORF">GAZ09_04280</name>
    <name evidence="7" type="ORF">GAZ76_16415</name>
    <name evidence="8" type="ORF">GAZ92_13805</name>
    <name evidence="11" type="ORF">HKQ54_04595</name>
    <name evidence="10" type="ORF">L4X52_22430</name>
</gene>
<evidence type="ECO:0000313" key="20">
    <source>
        <dbReference type="Proteomes" id="UP000283713"/>
    </source>
</evidence>
<reference evidence="11 30" key="5">
    <citation type="submission" date="2020-04" db="EMBL/GenBank/DDBJ databases">
        <title>A novel gut-associated lysogenic phage, Bacteroides phage BV01, alters the host transcriptome and bile acid metabolism in Bacteroides vulgatus.</title>
        <authorList>
            <person name="Campbell D.E."/>
            <person name="Ly L."/>
            <person name="Ridlon J.M."/>
            <person name="Hsiao A."/>
            <person name="Degnan P.H."/>
        </authorList>
    </citation>
    <scope>NUCLEOTIDE SEQUENCE [LARGE SCALE GENOMIC DNA]</scope>
    <source>
        <strain evidence="11 30">VPI-4506</strain>
    </source>
</reference>
<dbReference type="PROSITE" id="PS50943">
    <property type="entry name" value="HTH_CROC1"/>
    <property type="match status" value="1"/>
</dbReference>